<reference evidence="3" key="1">
    <citation type="submission" date="2009-09" db="EMBL/GenBank/DDBJ databases">
        <title>The complete genome of Kribbella flavida DSM 17836.</title>
        <authorList>
            <consortium name="US DOE Joint Genome Institute (JGI-PGF)"/>
            <person name="Lucas S."/>
            <person name="Copeland A."/>
            <person name="Lapidus A."/>
            <person name="Glavina del Rio T."/>
            <person name="Dalin E."/>
            <person name="Tice H."/>
            <person name="Bruce D."/>
            <person name="Goodwin L."/>
            <person name="Pitluck S."/>
            <person name="Kyrpides N."/>
            <person name="Mavromatis K."/>
            <person name="Ivanova N."/>
            <person name="Saunders E."/>
            <person name="Brettin T."/>
            <person name="Detter J.C."/>
            <person name="Han C."/>
            <person name="Larimer F."/>
            <person name="Land M."/>
            <person name="Hauser L."/>
            <person name="Markowitz V."/>
            <person name="Cheng J.-F."/>
            <person name="Hugenholtz P."/>
            <person name="Woyke T."/>
            <person name="Wu D."/>
            <person name="Pukall R."/>
            <person name="Klenk H.-P."/>
            <person name="Eisen J.A."/>
        </authorList>
    </citation>
    <scope>NUCLEOTIDE SEQUENCE [LARGE SCALE GENOMIC DNA]</scope>
    <source>
        <strain evidence="3">DSM 17836 / JCM 10339 / NBRC 14399</strain>
    </source>
</reference>
<sequence length="72" mass="8399">MITEHQEIARHQVTEQLRAAERRGLRKQERDAQRTARGVNAPRRELAGVLRRLADRLEPQPRPRRAGLSLVR</sequence>
<dbReference type="Proteomes" id="UP000007967">
    <property type="component" value="Chromosome"/>
</dbReference>
<reference evidence="2 3" key="2">
    <citation type="journal article" date="2010" name="Stand. Genomic Sci.">
        <title>Complete genome sequence of Kribbella flavida type strain (IFO 14399).</title>
        <authorList>
            <person name="Pukall R."/>
            <person name="Lapidus A."/>
            <person name="Glavina Del Rio T."/>
            <person name="Copeland A."/>
            <person name="Tice H."/>
            <person name="Cheng J.-F."/>
            <person name="Lucas S."/>
            <person name="Chen F."/>
            <person name="Nolan M."/>
            <person name="LaButti K."/>
            <person name="Pati A."/>
            <person name="Ivanova N."/>
            <person name="Mavrommatis K."/>
            <person name="Mikhailova N."/>
            <person name="Pitluck S."/>
            <person name="Bruce D."/>
            <person name="Goodwin L."/>
            <person name="Land M."/>
            <person name="Hauser L."/>
            <person name="Chang Y.-J."/>
            <person name="Jeffries C.D."/>
            <person name="Chen A."/>
            <person name="Palaniappan K."/>
            <person name="Chain P."/>
            <person name="Rohde M."/>
            <person name="Goeker M."/>
            <person name="Bristow J."/>
            <person name="Eisen J.A."/>
            <person name="Markowitz V."/>
            <person name="Hugenholtz P."/>
            <person name="Kyrpides N.C."/>
            <person name="Klenk H.-P."/>
            <person name="Brettin T."/>
        </authorList>
    </citation>
    <scope>NUCLEOTIDE SEQUENCE [LARGE SCALE GENOMIC DNA]</scope>
    <source>
        <strain evidence="3">DSM 17836 / JCM 10339 / NBRC 14399</strain>
    </source>
</reference>
<feature type="region of interest" description="Disordered" evidence="1">
    <location>
        <begin position="1"/>
        <end position="72"/>
    </location>
</feature>
<proteinExistence type="predicted"/>
<dbReference type="KEGG" id="kfl:Kfla_6819"/>
<organism evidence="2 3">
    <name type="scientific">Kribbella flavida (strain DSM 17836 / JCM 10339 / NBRC 14399)</name>
    <dbReference type="NCBI Taxonomy" id="479435"/>
    <lineage>
        <taxon>Bacteria</taxon>
        <taxon>Bacillati</taxon>
        <taxon>Actinomycetota</taxon>
        <taxon>Actinomycetes</taxon>
        <taxon>Propionibacteriales</taxon>
        <taxon>Kribbellaceae</taxon>
        <taxon>Kribbella</taxon>
    </lineage>
</organism>
<dbReference type="AlphaFoldDB" id="D2Q2B4"/>
<evidence type="ECO:0000256" key="1">
    <source>
        <dbReference type="SAM" id="MobiDB-lite"/>
    </source>
</evidence>
<accession>D2Q2B4</accession>
<dbReference type="STRING" id="479435.Kfla_6819"/>
<evidence type="ECO:0000313" key="3">
    <source>
        <dbReference type="Proteomes" id="UP000007967"/>
    </source>
</evidence>
<dbReference type="EMBL" id="CP001736">
    <property type="protein sequence ID" value="ADB35810.1"/>
    <property type="molecule type" value="Genomic_DNA"/>
</dbReference>
<evidence type="ECO:0000313" key="2">
    <source>
        <dbReference type="EMBL" id="ADB35810.1"/>
    </source>
</evidence>
<feature type="compositionally biased region" description="Basic and acidic residues" evidence="1">
    <location>
        <begin position="42"/>
        <end position="61"/>
    </location>
</feature>
<dbReference type="OrthoDB" id="3829408at2"/>
<protein>
    <submittedName>
        <fullName evidence="2">Uncharacterized protein</fullName>
    </submittedName>
</protein>
<feature type="compositionally biased region" description="Basic and acidic residues" evidence="1">
    <location>
        <begin position="1"/>
        <end position="34"/>
    </location>
</feature>
<keyword evidence="3" id="KW-1185">Reference proteome</keyword>
<dbReference type="RefSeq" id="WP_012924362.1">
    <property type="nucleotide sequence ID" value="NC_013729.1"/>
</dbReference>
<name>D2Q2B4_KRIFD</name>
<gene>
    <name evidence="2" type="ordered locus">Kfla_6819</name>
</gene>
<dbReference type="HOGENOM" id="CLU_2717124_0_0_11"/>